<name>A0A803YET6_MELGA</name>
<evidence type="ECO:0000313" key="2">
    <source>
        <dbReference type="Ensembl" id="ENSMGAP00000030283.1"/>
    </source>
</evidence>
<reference evidence="2" key="3">
    <citation type="submission" date="2025-09" db="UniProtKB">
        <authorList>
            <consortium name="Ensembl"/>
        </authorList>
    </citation>
    <scope>IDENTIFICATION</scope>
</reference>
<dbReference type="Proteomes" id="UP000001645">
    <property type="component" value="Chromosome 4"/>
</dbReference>
<dbReference type="Pfam" id="PF16208">
    <property type="entry name" value="Keratin_2_head"/>
    <property type="match status" value="1"/>
</dbReference>
<reference evidence="2" key="2">
    <citation type="submission" date="2025-08" db="UniProtKB">
        <authorList>
            <consortium name="Ensembl"/>
        </authorList>
    </citation>
    <scope>IDENTIFICATION</scope>
</reference>
<dbReference type="GO" id="GO:0030280">
    <property type="term" value="F:structural constituent of skin epidermis"/>
    <property type="evidence" value="ECO:0007669"/>
    <property type="project" value="TreeGrafter"/>
</dbReference>
<proteinExistence type="predicted"/>
<organism evidence="2 3">
    <name type="scientific">Meleagris gallopavo</name>
    <name type="common">Wild turkey</name>
    <dbReference type="NCBI Taxonomy" id="9103"/>
    <lineage>
        <taxon>Eukaryota</taxon>
        <taxon>Metazoa</taxon>
        <taxon>Chordata</taxon>
        <taxon>Craniata</taxon>
        <taxon>Vertebrata</taxon>
        <taxon>Euteleostomi</taxon>
        <taxon>Archelosauria</taxon>
        <taxon>Archosauria</taxon>
        <taxon>Dinosauria</taxon>
        <taxon>Saurischia</taxon>
        <taxon>Theropoda</taxon>
        <taxon>Coelurosauria</taxon>
        <taxon>Aves</taxon>
        <taxon>Neognathae</taxon>
        <taxon>Galloanserae</taxon>
        <taxon>Galliformes</taxon>
        <taxon>Phasianidae</taxon>
        <taxon>Meleagridinae</taxon>
        <taxon>Meleagris</taxon>
    </lineage>
</organism>
<protein>
    <recommendedName>
        <fullName evidence="1">Keratin type II head domain-containing protein</fullName>
    </recommendedName>
</protein>
<dbReference type="PANTHER" id="PTHR45616">
    <property type="entry name" value="GATA-TYPE DOMAIN-CONTAINING PROTEIN"/>
    <property type="match status" value="1"/>
</dbReference>
<dbReference type="PANTHER" id="PTHR45616:SF19">
    <property type="entry name" value="KERATIN 90"/>
    <property type="match status" value="1"/>
</dbReference>
<dbReference type="InterPro" id="IPR032444">
    <property type="entry name" value="Keratin_2_head"/>
</dbReference>
<dbReference type="GeneTree" id="ENSGT00940000162738"/>
<dbReference type="GO" id="GO:0045109">
    <property type="term" value="P:intermediate filament organization"/>
    <property type="evidence" value="ECO:0007669"/>
    <property type="project" value="TreeGrafter"/>
</dbReference>
<dbReference type="AlphaFoldDB" id="A0A803YET6"/>
<dbReference type="GO" id="GO:0045095">
    <property type="term" value="C:keratin filament"/>
    <property type="evidence" value="ECO:0007669"/>
    <property type="project" value="TreeGrafter"/>
</dbReference>
<sequence length="220" mass="23434">MSQQLAAGRALHGRKFSASSAGGGMSCCRSSAFPSTAPFGRGYGTWSSRSLQNVDGCKWISSGVRANGEGGRHGRMLGFCGCGREGIRAVRVNENLLRPLDVKIDPEIQRIRRQEREQMRSLNNQFACLIDKVKENVCSLTFILSPYDTSSHVLCIPNSGAASGAAEQAAGHQMGPPPKAPPAIPEELQARLQHFHLQPAEEVGLTAARAGADGAGAEQH</sequence>
<accession>A0A803YET6</accession>
<dbReference type="GO" id="GO:0031424">
    <property type="term" value="P:keratinization"/>
    <property type="evidence" value="ECO:0007669"/>
    <property type="project" value="TreeGrafter"/>
</dbReference>
<dbReference type="GO" id="GO:0005615">
    <property type="term" value="C:extracellular space"/>
    <property type="evidence" value="ECO:0007669"/>
    <property type="project" value="TreeGrafter"/>
</dbReference>
<keyword evidence="3" id="KW-1185">Reference proteome</keyword>
<dbReference type="InParanoid" id="A0A803YET6"/>
<evidence type="ECO:0000259" key="1">
    <source>
        <dbReference type="Pfam" id="PF16208"/>
    </source>
</evidence>
<dbReference type="Ensembl" id="ENSMGAT00000032577.1">
    <property type="protein sequence ID" value="ENSMGAP00000030283.1"/>
    <property type="gene ID" value="ENSMGAG00000020370.1"/>
</dbReference>
<reference evidence="2 3" key="1">
    <citation type="journal article" date="2010" name="PLoS Biol.">
        <title>Multi-platform next-generation sequencing of the domestic turkey (Meleagris gallopavo): genome assembly and analysis.</title>
        <authorList>
            <person name="Dalloul R.A."/>
            <person name="Long J.A."/>
            <person name="Zimin A.V."/>
            <person name="Aslam L."/>
            <person name="Beal K."/>
            <person name="Blomberg L.A."/>
            <person name="Bouffard P."/>
            <person name="Burt D.W."/>
            <person name="Crasta O."/>
            <person name="Crooijmans R.P."/>
            <person name="Cooper K."/>
            <person name="Coulombe R.A."/>
            <person name="De S."/>
            <person name="Delany M.E."/>
            <person name="Dodgson J.B."/>
            <person name="Dong J.J."/>
            <person name="Evans C."/>
            <person name="Frederickson K.M."/>
            <person name="Flicek P."/>
            <person name="Florea L."/>
            <person name="Folkerts O."/>
            <person name="Groenen M.A."/>
            <person name="Harkins T.T."/>
            <person name="Herrero J."/>
            <person name="Hoffmann S."/>
            <person name="Megens H.J."/>
            <person name="Jiang A."/>
            <person name="de Jong P."/>
            <person name="Kaiser P."/>
            <person name="Kim H."/>
            <person name="Kim K.W."/>
            <person name="Kim S."/>
            <person name="Langenberger D."/>
            <person name="Lee M.K."/>
            <person name="Lee T."/>
            <person name="Mane S."/>
            <person name="Marcais G."/>
            <person name="Marz M."/>
            <person name="McElroy A.P."/>
            <person name="Modise T."/>
            <person name="Nefedov M."/>
            <person name="Notredame C."/>
            <person name="Paton I.R."/>
            <person name="Payne W.S."/>
            <person name="Pertea G."/>
            <person name="Prickett D."/>
            <person name="Puiu D."/>
            <person name="Qioa D."/>
            <person name="Raineri E."/>
            <person name="Ruffier M."/>
            <person name="Salzberg S.L."/>
            <person name="Schatz M.C."/>
            <person name="Scheuring C."/>
            <person name="Schmidt C.J."/>
            <person name="Schroeder S."/>
            <person name="Searle S.M."/>
            <person name="Smith E.J."/>
            <person name="Smith J."/>
            <person name="Sonstegard T.S."/>
            <person name="Stadler P.F."/>
            <person name="Tafer H."/>
            <person name="Tu Z.J."/>
            <person name="Van Tassell C.P."/>
            <person name="Vilella A.J."/>
            <person name="Williams K.P."/>
            <person name="Yorke J.A."/>
            <person name="Zhang L."/>
            <person name="Zhang H.B."/>
            <person name="Zhang X."/>
            <person name="Zhang Y."/>
            <person name="Reed K.M."/>
        </authorList>
    </citation>
    <scope>NUCLEOTIDE SEQUENCE [LARGE SCALE GENOMIC DNA]</scope>
</reference>
<evidence type="ECO:0000313" key="3">
    <source>
        <dbReference type="Proteomes" id="UP000001645"/>
    </source>
</evidence>
<feature type="domain" description="Keratin type II head" evidence="1">
    <location>
        <begin position="68"/>
        <end position="111"/>
    </location>
</feature>